<proteinExistence type="inferred from homology"/>
<protein>
    <recommendedName>
        <fullName evidence="6">2-oxoadipate dioxygenase/decarboxylase</fullName>
        <ecNumber evidence="6">1.13.11.93</ecNumber>
    </recommendedName>
    <alternativeName>
        <fullName evidence="7">2-hydroxyglutarate synthase</fullName>
    </alternativeName>
</protein>
<dbReference type="InterPro" id="IPR009770">
    <property type="entry name" value="HGLS"/>
</dbReference>
<dbReference type="Gene3D" id="3.10.180.80">
    <property type="entry name" value="Uncharacterised protein PF07063, DUF1338"/>
    <property type="match status" value="1"/>
</dbReference>
<evidence type="ECO:0000256" key="7">
    <source>
        <dbReference type="ARBA" id="ARBA00035045"/>
    </source>
</evidence>
<keyword evidence="9" id="KW-1185">Reference proteome</keyword>
<keyword evidence="2" id="KW-0223">Dioxygenase</keyword>
<comment type="similarity">
    <text evidence="5">Belongs to the 2-oxoadipate dioxygenase/decarboxylase family.</text>
</comment>
<organism evidence="8 9">
    <name type="scientific">Streptomyces albiflavescens</name>
    <dbReference type="NCBI Taxonomy" id="1623582"/>
    <lineage>
        <taxon>Bacteria</taxon>
        <taxon>Bacillati</taxon>
        <taxon>Actinomycetota</taxon>
        <taxon>Actinomycetes</taxon>
        <taxon>Kitasatosporales</taxon>
        <taxon>Streptomycetaceae</taxon>
        <taxon>Streptomyces</taxon>
    </lineage>
</organism>
<evidence type="ECO:0000256" key="6">
    <source>
        <dbReference type="ARBA" id="ARBA00035023"/>
    </source>
</evidence>
<evidence type="ECO:0000256" key="5">
    <source>
        <dbReference type="ARBA" id="ARBA00035013"/>
    </source>
</evidence>
<keyword evidence="4" id="KW-0408">Iron</keyword>
<evidence type="ECO:0000256" key="2">
    <source>
        <dbReference type="ARBA" id="ARBA00022964"/>
    </source>
</evidence>
<evidence type="ECO:0000256" key="1">
    <source>
        <dbReference type="ARBA" id="ARBA00001954"/>
    </source>
</evidence>
<dbReference type="EC" id="1.13.11.93" evidence="6"/>
<dbReference type="Proteomes" id="UP000600365">
    <property type="component" value="Unassembled WGS sequence"/>
</dbReference>
<reference evidence="8 9" key="1">
    <citation type="journal article" date="2014" name="Int. J. Syst. Evol. Microbiol.">
        <title>Complete genome sequence of Corynebacterium casei LMG S-19264T (=DSM 44701T), isolated from a smear-ripened cheese.</title>
        <authorList>
            <consortium name="US DOE Joint Genome Institute (JGI-PGF)"/>
            <person name="Walter F."/>
            <person name="Albersmeier A."/>
            <person name="Kalinowski J."/>
            <person name="Ruckert C."/>
        </authorList>
    </citation>
    <scope>NUCLEOTIDE SEQUENCE [LARGE SCALE GENOMIC DNA]</scope>
    <source>
        <strain evidence="8 9">CGMCC 4.7111</strain>
    </source>
</reference>
<dbReference type="Pfam" id="PF07063">
    <property type="entry name" value="HGLS"/>
    <property type="match status" value="1"/>
</dbReference>
<accession>A0A917XYB9</accession>
<name>A0A917XYB9_9ACTN</name>
<gene>
    <name evidence="8" type="ORF">GCM10011579_022140</name>
</gene>
<dbReference type="GO" id="GO:0051213">
    <property type="term" value="F:dioxygenase activity"/>
    <property type="evidence" value="ECO:0007669"/>
    <property type="project" value="UniProtKB-KW"/>
</dbReference>
<comment type="caution">
    <text evidence="8">The sequence shown here is derived from an EMBL/GenBank/DDBJ whole genome shotgun (WGS) entry which is preliminary data.</text>
</comment>
<sequence length="58" mass="6415">MSTISQWQLRTAFAARLSEMYGQEVPAYRTLVDVSREVNEDALRDQGADAERLGPSAG</sequence>
<evidence type="ECO:0000313" key="9">
    <source>
        <dbReference type="Proteomes" id="UP000600365"/>
    </source>
</evidence>
<evidence type="ECO:0000313" key="8">
    <source>
        <dbReference type="EMBL" id="GGN58607.1"/>
    </source>
</evidence>
<dbReference type="EMBL" id="BMMM01000003">
    <property type="protein sequence ID" value="GGN58607.1"/>
    <property type="molecule type" value="Genomic_DNA"/>
</dbReference>
<keyword evidence="3" id="KW-0560">Oxidoreductase</keyword>
<evidence type="ECO:0000256" key="4">
    <source>
        <dbReference type="ARBA" id="ARBA00023004"/>
    </source>
</evidence>
<evidence type="ECO:0000256" key="3">
    <source>
        <dbReference type="ARBA" id="ARBA00023002"/>
    </source>
</evidence>
<dbReference type="AlphaFoldDB" id="A0A917XYB9"/>
<comment type="cofactor">
    <cofactor evidence="1">
        <name>Fe(2+)</name>
        <dbReference type="ChEBI" id="CHEBI:29033"/>
    </cofactor>
</comment>